<organism evidence="3 4">
    <name type="scientific">Pochonia chlamydosporia 170</name>
    <dbReference type="NCBI Taxonomy" id="1380566"/>
    <lineage>
        <taxon>Eukaryota</taxon>
        <taxon>Fungi</taxon>
        <taxon>Dikarya</taxon>
        <taxon>Ascomycota</taxon>
        <taxon>Pezizomycotina</taxon>
        <taxon>Sordariomycetes</taxon>
        <taxon>Hypocreomycetidae</taxon>
        <taxon>Hypocreales</taxon>
        <taxon>Clavicipitaceae</taxon>
        <taxon>Pochonia</taxon>
    </lineage>
</organism>
<protein>
    <submittedName>
        <fullName evidence="3">Transposase</fullName>
    </submittedName>
</protein>
<dbReference type="GeneID" id="28853883"/>
<evidence type="ECO:0000256" key="1">
    <source>
        <dbReference type="SAM" id="MobiDB-lite"/>
    </source>
</evidence>
<dbReference type="OrthoDB" id="5153472at2759"/>
<dbReference type="InterPro" id="IPR018289">
    <property type="entry name" value="MULE_transposase_dom"/>
</dbReference>
<name>A0A179EWG0_METCM</name>
<proteinExistence type="predicted"/>
<accession>A0A179EWG0</accession>
<gene>
    <name evidence="3" type="ORF">VFPPC_11824</name>
</gene>
<feature type="compositionally biased region" description="Acidic residues" evidence="1">
    <location>
        <begin position="618"/>
        <end position="629"/>
    </location>
</feature>
<sequence length="766" mass="86988">MDISRLLNTQSPSPDRATTATAAIASNDPTDDDYIGATIPQLPPSPVFDTYDDLFAFLRSFHISNGAAIVKASCASKRDIGGIVQPSYIVFNCDRGPRRPSQSSGLRKPSSQKLDCPVKITVQGQHNHGQSLDPSAHNVYRRRTVGQQQKERELANENGIRAREMASIVGKADSSGYDYFRKRDIYNDRQTIKRERLNGLTATQAFVKELENGGIGVKTLRDEEDRVCAVFWTYDWCRTMWKKFPEVLGLDNTYKTNRFGLHLFQVTGVTDQKSLANFAFGLINGEKEHHFQWLCDRLDELCIDIGADTPEVIITDKEQALRTALTNTFPSAQQQLCVYHILANVRAKINARWQNTRGDDYDDISDESGNDVDALSSHPSDKNAEQLEPELDFNIAARGRVQDEAEDGLANPSDDYSRKGMFKAFQAVAAGHILRYIQKEYMPWRKQWVKCYIDRYGNFGQRVNSPTETAHADVKSHLRQRNQYLGQAWLGKLNLQITYPAINLIAKQYRFALAALPDQREPKPLRPCTGNFEHQYGLPCSHCIFDCLLNGTPLRRSQIAMRWWLEKPLNAEDKLLDIRDPAVVRSARGRPRLNADNKKLKVPRYLKITDHTSKPGSDADDTDDDDAEAEPVQRSQGRLSARGRAFAVTALNSSLTSYNHIYLNRREETSVNESVAGRQDEVKRRQHQWTDRPQTTSQHHESLQPRAVLSSQPCNRPLYRDLHDGPRQQVWFKGVRDRRTVSGSNGQEQTPAEPIIFMMLYDPNIP</sequence>
<dbReference type="AlphaFoldDB" id="A0A179EWG0"/>
<dbReference type="PANTHER" id="PTHR31569:SF4">
    <property type="entry name" value="SWIM-TYPE DOMAIN-CONTAINING PROTEIN"/>
    <property type="match status" value="1"/>
</dbReference>
<dbReference type="Pfam" id="PF10551">
    <property type="entry name" value="MULE"/>
    <property type="match status" value="1"/>
</dbReference>
<reference evidence="3 4" key="1">
    <citation type="journal article" date="2016" name="PLoS Pathog.">
        <title>Biosynthesis of antibiotic leucinostatins in bio-control fungus Purpureocillium lilacinum and their inhibition on phytophthora revealed by genome mining.</title>
        <authorList>
            <person name="Wang G."/>
            <person name="Liu Z."/>
            <person name="Lin R."/>
            <person name="Li E."/>
            <person name="Mao Z."/>
            <person name="Ling J."/>
            <person name="Yang Y."/>
            <person name="Yin W.B."/>
            <person name="Xie B."/>
        </authorList>
    </citation>
    <scope>NUCLEOTIDE SEQUENCE [LARGE SCALE GENOMIC DNA]</scope>
    <source>
        <strain evidence="3">170</strain>
    </source>
</reference>
<feature type="region of interest" description="Disordered" evidence="1">
    <location>
        <begin position="669"/>
        <end position="709"/>
    </location>
</feature>
<dbReference type="STRING" id="1380566.A0A179EWG0"/>
<feature type="domain" description="MULE transposase" evidence="2">
    <location>
        <begin position="247"/>
        <end position="344"/>
    </location>
</feature>
<dbReference type="Proteomes" id="UP000078397">
    <property type="component" value="Unassembled WGS sequence"/>
</dbReference>
<comment type="caution">
    <text evidence="3">The sequence shown here is derived from an EMBL/GenBank/DDBJ whole genome shotgun (WGS) entry which is preliminary data.</text>
</comment>
<dbReference type="EMBL" id="LSBJ02000021">
    <property type="protein sequence ID" value="OAQ57492.2"/>
    <property type="molecule type" value="Genomic_DNA"/>
</dbReference>
<feature type="region of interest" description="Disordered" evidence="1">
    <location>
        <begin position="604"/>
        <end position="640"/>
    </location>
</feature>
<feature type="region of interest" description="Disordered" evidence="1">
    <location>
        <begin position="358"/>
        <end position="387"/>
    </location>
</feature>
<dbReference type="PANTHER" id="PTHR31569">
    <property type="entry name" value="SWIM-TYPE DOMAIN-CONTAINING PROTEIN"/>
    <property type="match status" value="1"/>
</dbReference>
<evidence type="ECO:0000259" key="2">
    <source>
        <dbReference type="Pfam" id="PF10551"/>
    </source>
</evidence>
<dbReference type="RefSeq" id="XP_022283879.1">
    <property type="nucleotide sequence ID" value="XM_022428786.1"/>
</dbReference>
<feature type="compositionally biased region" description="Acidic residues" evidence="1">
    <location>
        <begin position="360"/>
        <end position="370"/>
    </location>
</feature>
<keyword evidence="4" id="KW-1185">Reference proteome</keyword>
<evidence type="ECO:0000313" key="4">
    <source>
        <dbReference type="Proteomes" id="UP000078397"/>
    </source>
</evidence>
<evidence type="ECO:0000313" key="3">
    <source>
        <dbReference type="EMBL" id="OAQ57492.2"/>
    </source>
</evidence>
<dbReference type="InterPro" id="IPR052579">
    <property type="entry name" value="Zinc_finger_SWIM"/>
</dbReference>
<dbReference type="KEGG" id="pchm:VFPPC_11824"/>